<feature type="transmembrane region" description="Helical" evidence="7">
    <location>
        <begin position="79"/>
        <end position="96"/>
    </location>
</feature>
<feature type="transmembrane region" description="Helical" evidence="7">
    <location>
        <begin position="6"/>
        <end position="28"/>
    </location>
</feature>
<dbReference type="Proteomes" id="UP001596044">
    <property type="component" value="Unassembled WGS sequence"/>
</dbReference>
<keyword evidence="3" id="KW-1003">Cell membrane</keyword>
<comment type="similarity">
    <text evidence="2">Belongs to the MgtC/SapB family.</text>
</comment>
<feature type="transmembrane region" description="Helical" evidence="7">
    <location>
        <begin position="40"/>
        <end position="59"/>
    </location>
</feature>
<dbReference type="PRINTS" id="PR01837">
    <property type="entry name" value="MGTCSAPBPROT"/>
</dbReference>
<evidence type="ECO:0000256" key="1">
    <source>
        <dbReference type="ARBA" id="ARBA00004651"/>
    </source>
</evidence>
<keyword evidence="6 7" id="KW-0472">Membrane</keyword>
<evidence type="ECO:0000256" key="6">
    <source>
        <dbReference type="ARBA" id="ARBA00023136"/>
    </source>
</evidence>
<feature type="domain" description="MgtC/SapB/SrpB/YhiD N-terminal" evidence="8">
    <location>
        <begin position="19"/>
        <end position="148"/>
    </location>
</feature>
<dbReference type="PANTHER" id="PTHR33778:SF1">
    <property type="entry name" value="MAGNESIUM TRANSPORTER YHID-RELATED"/>
    <property type="match status" value="1"/>
</dbReference>
<evidence type="ECO:0000256" key="3">
    <source>
        <dbReference type="ARBA" id="ARBA00022475"/>
    </source>
</evidence>
<keyword evidence="10" id="KW-1185">Reference proteome</keyword>
<dbReference type="RefSeq" id="WP_270879525.1">
    <property type="nucleotide sequence ID" value="NZ_JAQFVF010000025.1"/>
</dbReference>
<reference evidence="10" key="1">
    <citation type="journal article" date="2019" name="Int. J. Syst. Evol. Microbiol.">
        <title>The Global Catalogue of Microorganisms (GCM) 10K type strain sequencing project: providing services to taxonomists for standard genome sequencing and annotation.</title>
        <authorList>
            <consortium name="The Broad Institute Genomics Platform"/>
            <consortium name="The Broad Institute Genome Sequencing Center for Infectious Disease"/>
            <person name="Wu L."/>
            <person name="Ma J."/>
        </authorList>
    </citation>
    <scope>NUCLEOTIDE SEQUENCE [LARGE SCALE GENOMIC DNA]</scope>
    <source>
        <strain evidence="10">KACC 11904</strain>
    </source>
</reference>
<sequence>MTAVNSVWHISHIEILIRLMIAVLLGGLVGMEREWHNHAAGFRTHILVCLGSTTIMLLSEYGFSEFTTEAHVSMDPARLAAQVISGIGFLGAGAIMRQGSLISGLTTAASVWVVAAIGLCVGAGFMYTASFATLIVLISLLLFNKWEKYLMRHRRSLEVNIKALDDPRVLGMITSTFGEYGIQFSQIKMKSDQEVSEGHNGKTFVQLCFSLKPYKQEQLMTALNQIVLFENVLNLDMGGGILSPQPSSLFGMLKRGRTFSEPSKSNASNRA</sequence>
<evidence type="ECO:0000313" key="9">
    <source>
        <dbReference type="EMBL" id="MFC5451123.1"/>
    </source>
</evidence>
<proteinExistence type="inferred from homology"/>
<evidence type="ECO:0000313" key="10">
    <source>
        <dbReference type="Proteomes" id="UP001596044"/>
    </source>
</evidence>
<dbReference type="PANTHER" id="PTHR33778">
    <property type="entry name" value="PROTEIN MGTC"/>
    <property type="match status" value="1"/>
</dbReference>
<evidence type="ECO:0000256" key="4">
    <source>
        <dbReference type="ARBA" id="ARBA00022692"/>
    </source>
</evidence>
<comment type="caution">
    <text evidence="9">The sequence shown here is derived from an EMBL/GenBank/DDBJ whole genome shotgun (WGS) entry which is preliminary data.</text>
</comment>
<keyword evidence="4 7" id="KW-0812">Transmembrane</keyword>
<dbReference type="InterPro" id="IPR049177">
    <property type="entry name" value="MgtC_SapB_SrpB_YhiD_N"/>
</dbReference>
<keyword evidence="5 7" id="KW-1133">Transmembrane helix</keyword>
<name>A0ABW0KCH3_9BACL</name>
<dbReference type="EMBL" id="JBHSMJ010000031">
    <property type="protein sequence ID" value="MFC5451123.1"/>
    <property type="molecule type" value="Genomic_DNA"/>
</dbReference>
<evidence type="ECO:0000256" key="7">
    <source>
        <dbReference type="SAM" id="Phobius"/>
    </source>
</evidence>
<dbReference type="Pfam" id="PF02308">
    <property type="entry name" value="MgtC"/>
    <property type="match status" value="1"/>
</dbReference>
<organism evidence="9 10">
    <name type="scientific">Paenibacillus aestuarii</name>
    <dbReference type="NCBI Taxonomy" id="516965"/>
    <lineage>
        <taxon>Bacteria</taxon>
        <taxon>Bacillati</taxon>
        <taxon>Bacillota</taxon>
        <taxon>Bacilli</taxon>
        <taxon>Bacillales</taxon>
        <taxon>Paenibacillaceae</taxon>
        <taxon>Paenibacillus</taxon>
    </lineage>
</organism>
<accession>A0ABW0KCH3</accession>
<gene>
    <name evidence="9" type="ORF">ACFPOG_23085</name>
</gene>
<evidence type="ECO:0000259" key="8">
    <source>
        <dbReference type="Pfam" id="PF02308"/>
    </source>
</evidence>
<feature type="transmembrane region" description="Helical" evidence="7">
    <location>
        <begin position="125"/>
        <end position="144"/>
    </location>
</feature>
<evidence type="ECO:0000256" key="2">
    <source>
        <dbReference type="ARBA" id="ARBA00009298"/>
    </source>
</evidence>
<dbReference type="InterPro" id="IPR003416">
    <property type="entry name" value="MgtC/SapB/SrpB/YhiD_fam"/>
</dbReference>
<comment type="subcellular location">
    <subcellularLocation>
        <location evidence="1">Cell membrane</location>
        <topology evidence="1">Multi-pass membrane protein</topology>
    </subcellularLocation>
</comment>
<protein>
    <submittedName>
        <fullName evidence="9">MgtC/SapB family protein</fullName>
    </submittedName>
</protein>
<evidence type="ECO:0000256" key="5">
    <source>
        <dbReference type="ARBA" id="ARBA00022989"/>
    </source>
</evidence>